<comment type="caution">
    <text evidence="2">The sequence shown here is derived from an EMBL/GenBank/DDBJ whole genome shotgun (WGS) entry which is preliminary data.</text>
</comment>
<keyword evidence="1" id="KW-1133">Transmembrane helix</keyword>
<accession>A0A373F9V5</accession>
<keyword evidence="3" id="KW-1185">Reference proteome</keyword>
<name>A0A373F9V5_COMTE</name>
<reference evidence="2 3" key="1">
    <citation type="submission" date="2018-08" db="EMBL/GenBank/DDBJ databases">
        <title>Comamonas testosteroni strain SWCO2.</title>
        <authorList>
            <person name="Jiang N."/>
            <person name="Zhang X.Z."/>
        </authorList>
    </citation>
    <scope>NUCLEOTIDE SEQUENCE [LARGE SCALE GENOMIC DNA]</scope>
    <source>
        <strain evidence="2 3">SWCO2</strain>
    </source>
</reference>
<evidence type="ECO:0000256" key="1">
    <source>
        <dbReference type="SAM" id="Phobius"/>
    </source>
</evidence>
<feature type="transmembrane region" description="Helical" evidence="1">
    <location>
        <begin position="20"/>
        <end position="43"/>
    </location>
</feature>
<evidence type="ECO:0000313" key="2">
    <source>
        <dbReference type="EMBL" id="RGE40936.1"/>
    </source>
</evidence>
<feature type="transmembrane region" description="Helical" evidence="1">
    <location>
        <begin position="85"/>
        <end position="105"/>
    </location>
</feature>
<evidence type="ECO:0000313" key="3">
    <source>
        <dbReference type="Proteomes" id="UP000261948"/>
    </source>
</evidence>
<gene>
    <name evidence="2" type="ORF">DZC30_19500</name>
</gene>
<protein>
    <submittedName>
        <fullName evidence="2">Uncharacterized protein</fullName>
    </submittedName>
</protein>
<organism evidence="2 3">
    <name type="scientific">Comamonas testosteroni</name>
    <name type="common">Pseudomonas testosteroni</name>
    <dbReference type="NCBI Taxonomy" id="285"/>
    <lineage>
        <taxon>Bacteria</taxon>
        <taxon>Pseudomonadati</taxon>
        <taxon>Pseudomonadota</taxon>
        <taxon>Betaproteobacteria</taxon>
        <taxon>Burkholderiales</taxon>
        <taxon>Comamonadaceae</taxon>
        <taxon>Comamonas</taxon>
    </lineage>
</organism>
<dbReference type="Proteomes" id="UP000261948">
    <property type="component" value="Unassembled WGS sequence"/>
</dbReference>
<dbReference type="EMBL" id="QURR01000032">
    <property type="protein sequence ID" value="RGE40936.1"/>
    <property type="molecule type" value="Genomic_DNA"/>
</dbReference>
<dbReference type="AlphaFoldDB" id="A0A373F9V5"/>
<sequence>MRANTFPKTPGSNRVKNYLFGLFFIFLLIPKALTFMVTAAGLFIYRTLTRIGQNLVFKTLMTLALGILVSDLVNLARTAIAAGNFSLFAGCLVALALLAGVAYCIERASSMTAK</sequence>
<proteinExistence type="predicted"/>
<feature type="transmembrane region" description="Helical" evidence="1">
    <location>
        <begin position="55"/>
        <end position="73"/>
    </location>
</feature>
<keyword evidence="1" id="KW-0812">Transmembrane</keyword>
<keyword evidence="1" id="KW-0472">Membrane</keyword>